<gene>
    <name evidence="4" type="ORF">ACFQ04_06805</name>
</gene>
<organism evidence="4 5">
    <name type="scientific">Williamsia deligens</name>
    <dbReference type="NCBI Taxonomy" id="321325"/>
    <lineage>
        <taxon>Bacteria</taxon>
        <taxon>Bacillati</taxon>
        <taxon>Actinomycetota</taxon>
        <taxon>Actinomycetes</taxon>
        <taxon>Mycobacteriales</taxon>
        <taxon>Nocardiaceae</taxon>
        <taxon>Williamsia</taxon>
    </lineage>
</organism>
<dbReference type="RefSeq" id="WP_253646607.1">
    <property type="nucleotide sequence ID" value="NZ_JAMTCI010000001.1"/>
</dbReference>
<sequence length="255" mass="26547">MSDDREPDQRGPDRVPDIPEEPAAPTSLPEPPWFAMRTPEPPRGSPEAPPLAGGEYRSPESWSAGLEQIATARRPQRRRRRLRPLLLAVAVLVVIGGIVAGIVALVGSSTSGGGTSATQARVEFCAPGTRGGVTTVSAAQEATTPVGAVATFLDAAIRTRSAPAARAVMSQAAPAPTVGQLQTWISSLPATTDGWCAQISTTESAARVLVDVRLRTANGVAEVARGTSFYVSTSDSGRWTIDAIVADSAVNEQRG</sequence>
<keyword evidence="5" id="KW-1185">Reference proteome</keyword>
<feature type="compositionally biased region" description="Pro residues" evidence="1">
    <location>
        <begin position="39"/>
        <end position="49"/>
    </location>
</feature>
<proteinExistence type="predicted"/>
<dbReference type="Pfam" id="PF26527">
    <property type="entry name" value="DUF8176"/>
    <property type="match status" value="1"/>
</dbReference>
<name>A0ABW3G5B2_9NOCA</name>
<comment type="caution">
    <text evidence="4">The sequence shown here is derived from an EMBL/GenBank/DDBJ whole genome shotgun (WGS) entry which is preliminary data.</text>
</comment>
<feature type="region of interest" description="Disordered" evidence="1">
    <location>
        <begin position="1"/>
        <end position="63"/>
    </location>
</feature>
<reference evidence="5" key="1">
    <citation type="journal article" date="2019" name="Int. J. Syst. Evol. Microbiol.">
        <title>The Global Catalogue of Microorganisms (GCM) 10K type strain sequencing project: providing services to taxonomists for standard genome sequencing and annotation.</title>
        <authorList>
            <consortium name="The Broad Institute Genomics Platform"/>
            <consortium name="The Broad Institute Genome Sequencing Center for Infectious Disease"/>
            <person name="Wu L."/>
            <person name="Ma J."/>
        </authorList>
    </citation>
    <scope>NUCLEOTIDE SEQUENCE [LARGE SCALE GENOMIC DNA]</scope>
    <source>
        <strain evidence="5">CCUG 50873</strain>
    </source>
</reference>
<evidence type="ECO:0000313" key="4">
    <source>
        <dbReference type="EMBL" id="MFD0925444.1"/>
    </source>
</evidence>
<evidence type="ECO:0000259" key="3">
    <source>
        <dbReference type="Pfam" id="PF26527"/>
    </source>
</evidence>
<evidence type="ECO:0000313" key="5">
    <source>
        <dbReference type="Proteomes" id="UP001597068"/>
    </source>
</evidence>
<dbReference type="Proteomes" id="UP001597068">
    <property type="component" value="Unassembled WGS sequence"/>
</dbReference>
<evidence type="ECO:0000256" key="2">
    <source>
        <dbReference type="SAM" id="Phobius"/>
    </source>
</evidence>
<dbReference type="EMBL" id="JBHTIL010000001">
    <property type="protein sequence ID" value="MFD0925444.1"/>
    <property type="molecule type" value="Genomic_DNA"/>
</dbReference>
<accession>A0ABW3G5B2</accession>
<feature type="transmembrane region" description="Helical" evidence="2">
    <location>
        <begin position="85"/>
        <end position="106"/>
    </location>
</feature>
<dbReference type="InterPro" id="IPR058489">
    <property type="entry name" value="DUF8176"/>
</dbReference>
<feature type="compositionally biased region" description="Basic and acidic residues" evidence="1">
    <location>
        <begin position="7"/>
        <end position="17"/>
    </location>
</feature>
<protein>
    <recommendedName>
        <fullName evidence="3">DUF8176 domain-containing protein</fullName>
    </recommendedName>
</protein>
<keyword evidence="2" id="KW-0472">Membrane</keyword>
<evidence type="ECO:0000256" key="1">
    <source>
        <dbReference type="SAM" id="MobiDB-lite"/>
    </source>
</evidence>
<feature type="domain" description="DUF8176" evidence="3">
    <location>
        <begin position="124"/>
        <end position="244"/>
    </location>
</feature>
<keyword evidence="2" id="KW-1133">Transmembrane helix</keyword>
<keyword evidence="2" id="KW-0812">Transmembrane</keyword>